<evidence type="ECO:0008006" key="6">
    <source>
        <dbReference type="Google" id="ProtNLM"/>
    </source>
</evidence>
<dbReference type="Gene3D" id="3.30.559.10">
    <property type="entry name" value="Chloramphenicol acetyltransferase-like domain"/>
    <property type="match status" value="4"/>
</dbReference>
<protein>
    <recommendedName>
        <fullName evidence="6">Anthocyanin 5-aromatic acyltransferase</fullName>
    </recommendedName>
</protein>
<dbReference type="STRING" id="77586.A0A0D9WA45"/>
<evidence type="ECO:0000256" key="2">
    <source>
        <dbReference type="ARBA" id="ARBA00023315"/>
    </source>
</evidence>
<accession>A0A0D9WA45</accession>
<dbReference type="PANTHER" id="PTHR31625">
    <property type="match status" value="1"/>
</dbReference>
<dbReference type="HOGENOM" id="CLU_303142_0_0_1"/>
<reference evidence="4 5" key="1">
    <citation type="submission" date="2012-08" db="EMBL/GenBank/DDBJ databases">
        <title>Oryza genome evolution.</title>
        <authorList>
            <person name="Wing R.A."/>
        </authorList>
    </citation>
    <scope>NUCLEOTIDE SEQUENCE</scope>
</reference>
<dbReference type="AlphaFoldDB" id="A0A0D9WA45"/>
<dbReference type="Proteomes" id="UP000032180">
    <property type="component" value="Chromosome 4"/>
</dbReference>
<reference evidence="4" key="3">
    <citation type="submission" date="2015-04" db="UniProtKB">
        <authorList>
            <consortium name="EnsemblPlants"/>
        </authorList>
    </citation>
    <scope>IDENTIFICATION</scope>
</reference>
<evidence type="ECO:0000256" key="3">
    <source>
        <dbReference type="SAM" id="MobiDB-lite"/>
    </source>
</evidence>
<keyword evidence="5" id="KW-1185">Reference proteome</keyword>
<reference evidence="5" key="2">
    <citation type="submission" date="2013-12" db="EMBL/GenBank/DDBJ databases">
        <authorList>
            <person name="Yu Y."/>
            <person name="Lee S."/>
            <person name="de Baynast K."/>
            <person name="Wissotski M."/>
            <person name="Liu L."/>
            <person name="Talag J."/>
            <person name="Goicoechea J."/>
            <person name="Angelova A."/>
            <person name="Jetty R."/>
            <person name="Kudrna D."/>
            <person name="Golser W."/>
            <person name="Rivera L."/>
            <person name="Zhang J."/>
            <person name="Wing R."/>
        </authorList>
    </citation>
    <scope>NUCLEOTIDE SEQUENCE</scope>
</reference>
<dbReference type="eggNOG" id="ENOG502QVMC">
    <property type="taxonomic scope" value="Eukaryota"/>
</dbReference>
<dbReference type="InterPro" id="IPR051504">
    <property type="entry name" value="Plant_metabolite_acyltrans"/>
</dbReference>
<dbReference type="Pfam" id="PF02458">
    <property type="entry name" value="Transferase"/>
    <property type="match status" value="2"/>
</dbReference>
<feature type="region of interest" description="Disordered" evidence="3">
    <location>
        <begin position="623"/>
        <end position="647"/>
    </location>
</feature>
<organism evidence="4 5">
    <name type="scientific">Leersia perrieri</name>
    <dbReference type="NCBI Taxonomy" id="77586"/>
    <lineage>
        <taxon>Eukaryota</taxon>
        <taxon>Viridiplantae</taxon>
        <taxon>Streptophyta</taxon>
        <taxon>Embryophyta</taxon>
        <taxon>Tracheophyta</taxon>
        <taxon>Spermatophyta</taxon>
        <taxon>Magnoliopsida</taxon>
        <taxon>Liliopsida</taxon>
        <taxon>Poales</taxon>
        <taxon>Poaceae</taxon>
        <taxon>BOP clade</taxon>
        <taxon>Oryzoideae</taxon>
        <taxon>Oryzeae</taxon>
        <taxon>Oryzinae</taxon>
        <taxon>Leersia</taxon>
    </lineage>
</organism>
<name>A0A0D9WA45_9ORYZ</name>
<keyword evidence="1" id="KW-0808">Transferase</keyword>
<evidence type="ECO:0000256" key="1">
    <source>
        <dbReference type="ARBA" id="ARBA00022679"/>
    </source>
</evidence>
<proteinExistence type="predicted"/>
<evidence type="ECO:0000313" key="4">
    <source>
        <dbReference type="EnsemblPlants" id="LPERR04G22470.1"/>
    </source>
</evidence>
<keyword evidence="2" id="KW-0012">Acyltransferase</keyword>
<evidence type="ECO:0000313" key="5">
    <source>
        <dbReference type="Proteomes" id="UP000032180"/>
    </source>
</evidence>
<dbReference type="EnsemblPlants" id="LPERR04G22470.1">
    <property type="protein sequence ID" value="LPERR04G22470.1"/>
    <property type="gene ID" value="LPERR04G22470"/>
</dbReference>
<dbReference type="InterPro" id="IPR023213">
    <property type="entry name" value="CAT-like_dom_sf"/>
</dbReference>
<sequence length="850" mass="92449">MPVSLMAAVNTVEVSNVAVPATAAPRPEPIKLTALEALWVTIPVLQHVLIYEVAGSPPFDGVVESLRFSLAATLQRFAPLAGKLVYLDDTGDVAIACSASDGVRFVTAESDADARRLAGDELHDLQTFKKLVPELDMTELPTSVLAAQATRLQGGFAVGVTVHHGVVDGKSFWMFVEAWAAACRGETPPPDATPCFDRSVVNRHLGDEVARTALRRYAPKLPQVPELDLLAEEVRERFTRRTFTVEAHQLERLKQRIVSVGVDDGAPPRRPPSTFVAVVAMAWTCFTRCKIAASDDGESFALFIADLRDRLDPPVDTGYFGTCLSACVARVPARDLHGDGALAAAAAAIQDEIRKLNETPLGNWDFMSFVASLSEQRDRWMNVSGSPGFRPYDVGDFGWGKPRRTEPIRMNRDGQVALVRARDGRGVQVSVSLLQAAHMDAFKSQLVHHVAVPAKATPPTEPMRLTAMEALWLRIPLLQHVLFYEDAGGDESPPPAFDGVVLERLAPELDGMGELPMSLLAVQVTRMVGGFAVGVTAHHGVADGRSFWMFVEAWAAACRGGETTTTTPAATPCFDRSVVKLPGGEALARSVLRKYTPNLPVGTNQILRLKHVIDTTLMIDDKLTTQVSPPGPPPSSGEEHKRHYSSRTFTVDAQQLERLKKRIVSDGESHGELLHRPPSTFVALVASVWTLIVQSKTSASDTTVQFLFFFADFRGRIYPPVDPSYFGTCLTGCFVSLPARDLHGGGALAAATAAIQEEIRRMVDDPLALWDFFALESRAAFDDVAIVSGSPGFRPYDVGDFGWGRPARMSHDGQMAFVRAADGRGVQVSLSLLQPKQMDVFRSRFVELLG</sequence>
<dbReference type="GO" id="GO:0050734">
    <property type="term" value="F:hydroxycinnamoyltransferase activity"/>
    <property type="evidence" value="ECO:0007669"/>
    <property type="project" value="UniProtKB-ARBA"/>
</dbReference>
<dbReference type="Gramene" id="LPERR04G22470.1">
    <property type="protein sequence ID" value="LPERR04G22470.1"/>
    <property type="gene ID" value="LPERR04G22470"/>
</dbReference>